<organism evidence="3 4">
    <name type="scientific">Trifolium subterraneum</name>
    <name type="common">Subterranean clover</name>
    <dbReference type="NCBI Taxonomy" id="3900"/>
    <lineage>
        <taxon>Eukaryota</taxon>
        <taxon>Viridiplantae</taxon>
        <taxon>Streptophyta</taxon>
        <taxon>Embryophyta</taxon>
        <taxon>Tracheophyta</taxon>
        <taxon>Spermatophyta</taxon>
        <taxon>Magnoliopsida</taxon>
        <taxon>eudicotyledons</taxon>
        <taxon>Gunneridae</taxon>
        <taxon>Pentapetalae</taxon>
        <taxon>rosids</taxon>
        <taxon>fabids</taxon>
        <taxon>Fabales</taxon>
        <taxon>Fabaceae</taxon>
        <taxon>Papilionoideae</taxon>
        <taxon>50 kb inversion clade</taxon>
        <taxon>NPAAA clade</taxon>
        <taxon>Hologalegina</taxon>
        <taxon>IRL clade</taxon>
        <taxon>Trifolieae</taxon>
        <taxon>Trifolium</taxon>
    </lineage>
</organism>
<name>A0A2Z6P3V8_TRISU</name>
<dbReference type="Proteomes" id="UP000242715">
    <property type="component" value="Unassembled WGS sequence"/>
</dbReference>
<dbReference type="AlphaFoldDB" id="A0A2Z6P3V8"/>
<feature type="coiled-coil region" evidence="1">
    <location>
        <begin position="152"/>
        <end position="230"/>
    </location>
</feature>
<evidence type="ECO:0000313" key="3">
    <source>
        <dbReference type="EMBL" id="GAU51104.1"/>
    </source>
</evidence>
<keyword evidence="1" id="KW-0175">Coiled coil</keyword>
<protein>
    <submittedName>
        <fullName evidence="3">Uncharacterized protein</fullName>
    </submittedName>
</protein>
<accession>A0A2Z6P3V8</accession>
<reference evidence="4" key="1">
    <citation type="journal article" date="2017" name="Front. Plant Sci.">
        <title>Climate Clever Clovers: New Paradigm to Reduce the Environmental Footprint of Ruminants by Breeding Low Methanogenic Forages Utilizing Haplotype Variation.</title>
        <authorList>
            <person name="Kaur P."/>
            <person name="Appels R."/>
            <person name="Bayer P.E."/>
            <person name="Keeble-Gagnere G."/>
            <person name="Wang J."/>
            <person name="Hirakawa H."/>
            <person name="Shirasawa K."/>
            <person name="Vercoe P."/>
            <person name="Stefanova K."/>
            <person name="Durmic Z."/>
            <person name="Nichols P."/>
            <person name="Revell C."/>
            <person name="Isobe S.N."/>
            <person name="Edwards D."/>
            <person name="Erskine W."/>
        </authorList>
    </citation>
    <scope>NUCLEOTIDE SEQUENCE [LARGE SCALE GENOMIC DNA]</scope>
    <source>
        <strain evidence="4">cv. Daliak</strain>
    </source>
</reference>
<sequence>MSFLAKSKAKKLQPDEIALPDDLLVVGETKGSKRKRNGDRVIRGDKGRATQDVGSSSAAANAEDVQMGEFVVDGGVTVQTAGPPPAVVGIGSSVWGSTFDPAAFVENTLLGTGDSAIFDSLTTAELRNLALSYEVKGTVLTHLLSARRDKEILEANSKVTRAEQAVSDAERTITEIKKQWVDEVDRLKRTHKEALAEMSGAHGREIAELRKKHADEKASLRTKAAILEAEVTTLEVLRNNLIVSLTSE</sequence>
<gene>
    <name evidence="3" type="ORF">TSUD_411840</name>
</gene>
<keyword evidence="4" id="KW-1185">Reference proteome</keyword>
<feature type="compositionally biased region" description="Basic and acidic residues" evidence="2">
    <location>
        <begin position="38"/>
        <end position="49"/>
    </location>
</feature>
<evidence type="ECO:0000256" key="2">
    <source>
        <dbReference type="SAM" id="MobiDB-lite"/>
    </source>
</evidence>
<proteinExistence type="predicted"/>
<evidence type="ECO:0000313" key="4">
    <source>
        <dbReference type="Proteomes" id="UP000242715"/>
    </source>
</evidence>
<evidence type="ECO:0000256" key="1">
    <source>
        <dbReference type="SAM" id="Coils"/>
    </source>
</evidence>
<dbReference type="EMBL" id="DF974975">
    <property type="protein sequence ID" value="GAU51104.1"/>
    <property type="molecule type" value="Genomic_DNA"/>
</dbReference>
<feature type="region of interest" description="Disordered" evidence="2">
    <location>
        <begin position="28"/>
        <end position="59"/>
    </location>
</feature>